<evidence type="ECO:0000313" key="5">
    <source>
        <dbReference type="Proteomes" id="UP000239706"/>
    </source>
</evidence>
<dbReference type="PANTHER" id="PTHR46663">
    <property type="entry name" value="DIGUANYLATE CYCLASE DGCT-RELATED"/>
    <property type="match status" value="1"/>
</dbReference>
<dbReference type="EMBL" id="PVXO01000032">
    <property type="protein sequence ID" value="PRR79055.1"/>
    <property type="molecule type" value="Genomic_DNA"/>
</dbReference>
<dbReference type="Pfam" id="PF00990">
    <property type="entry name" value="GGDEF"/>
    <property type="match status" value="1"/>
</dbReference>
<dbReference type="CDD" id="cd01949">
    <property type="entry name" value="GGDEF"/>
    <property type="match status" value="1"/>
</dbReference>
<dbReference type="InterPro" id="IPR035965">
    <property type="entry name" value="PAS-like_dom_sf"/>
</dbReference>
<dbReference type="AlphaFoldDB" id="A0A2T0B596"/>
<evidence type="ECO:0000313" key="4">
    <source>
        <dbReference type="EMBL" id="PRR79055.1"/>
    </source>
</evidence>
<dbReference type="SUPFAM" id="SSF55073">
    <property type="entry name" value="Nucleotide cyclase"/>
    <property type="match status" value="1"/>
</dbReference>
<evidence type="ECO:0000259" key="2">
    <source>
        <dbReference type="PROSITE" id="PS50112"/>
    </source>
</evidence>
<feature type="domain" description="PAS" evidence="2">
    <location>
        <begin position="4"/>
        <end position="74"/>
    </location>
</feature>
<gene>
    <name evidence="4" type="primary">ydaM_2</name>
    <name evidence="4" type="ORF">CLLI_10960</name>
</gene>
<keyword evidence="5" id="KW-1185">Reference proteome</keyword>
<dbReference type="Gene3D" id="3.30.70.270">
    <property type="match status" value="1"/>
</dbReference>
<dbReference type="Gene3D" id="3.30.450.20">
    <property type="entry name" value="PAS domain"/>
    <property type="match status" value="1"/>
</dbReference>
<name>A0A2T0B596_9CLOT</name>
<dbReference type="InterPro" id="IPR000014">
    <property type="entry name" value="PAS"/>
</dbReference>
<protein>
    <submittedName>
        <fullName evidence="4">Putative diguanylate cyclase YdaM</fullName>
        <ecNumber evidence="4">2.7.7.65</ecNumber>
    </submittedName>
</protein>
<keyword evidence="1" id="KW-0175">Coiled coil</keyword>
<sequence length="314" mass="35716">MTSVNRILYSILDNIDEGIVILDEDSEILLWNSHMECLTHINGKQAINSCIYEVIPGLNKGYFKETINCALNDGRKMFFSAAMHKDLLNNNKNLNLKVSRIEKDNLKFVLMEFIDVTNLFLRIDQLKKYVNELYILNKELKEKERTINKLAYYDGLTGVANRVLFYKIADKFCINSKRSGSLLGLMFIDVDKFKCINDTYGHIKGDDVLVHVAKILKKSTRKGDIVARFGGDEFLILLPFVKNYHDCEIVASRITNSNKVLLCGSDEIKISLSIGISILSNDSNDMDELVLQADRAMYKAKSQGGNGYYSFVEC</sequence>
<comment type="caution">
    <text evidence="4">The sequence shown here is derived from an EMBL/GenBank/DDBJ whole genome shotgun (WGS) entry which is preliminary data.</text>
</comment>
<dbReference type="FunFam" id="3.30.70.270:FF:000001">
    <property type="entry name" value="Diguanylate cyclase domain protein"/>
    <property type="match status" value="1"/>
</dbReference>
<feature type="coiled-coil region" evidence="1">
    <location>
        <begin position="84"/>
        <end position="146"/>
    </location>
</feature>
<dbReference type="SMART" id="SM00267">
    <property type="entry name" value="GGDEF"/>
    <property type="match status" value="1"/>
</dbReference>
<proteinExistence type="predicted"/>
<dbReference type="SMART" id="SM00091">
    <property type="entry name" value="PAS"/>
    <property type="match status" value="1"/>
</dbReference>
<dbReference type="InterPro" id="IPR043128">
    <property type="entry name" value="Rev_trsase/Diguanyl_cyclase"/>
</dbReference>
<dbReference type="Pfam" id="PF00989">
    <property type="entry name" value="PAS"/>
    <property type="match status" value="1"/>
</dbReference>
<keyword evidence="4" id="KW-0808">Transferase</keyword>
<dbReference type="GO" id="GO:0006355">
    <property type="term" value="P:regulation of DNA-templated transcription"/>
    <property type="evidence" value="ECO:0007669"/>
    <property type="project" value="InterPro"/>
</dbReference>
<reference evidence="4 5" key="1">
    <citation type="submission" date="2018-03" db="EMBL/GenBank/DDBJ databases">
        <title>Genome sequence of Clostridium liquoris DSM 100320.</title>
        <authorList>
            <person name="Poehlein A."/>
            <person name="Daniel R."/>
        </authorList>
    </citation>
    <scope>NUCLEOTIDE SEQUENCE [LARGE SCALE GENOMIC DNA]</scope>
    <source>
        <strain evidence="4 5">DSM 100320</strain>
    </source>
</reference>
<evidence type="ECO:0000256" key="1">
    <source>
        <dbReference type="SAM" id="Coils"/>
    </source>
</evidence>
<dbReference type="InterPro" id="IPR052163">
    <property type="entry name" value="DGC-Regulatory_Protein"/>
</dbReference>
<dbReference type="SUPFAM" id="SSF55785">
    <property type="entry name" value="PYP-like sensor domain (PAS domain)"/>
    <property type="match status" value="1"/>
</dbReference>
<dbReference type="PROSITE" id="PS50887">
    <property type="entry name" value="GGDEF"/>
    <property type="match status" value="1"/>
</dbReference>
<dbReference type="Proteomes" id="UP000239706">
    <property type="component" value="Unassembled WGS sequence"/>
</dbReference>
<organism evidence="4 5">
    <name type="scientific">Clostridium liquoris</name>
    <dbReference type="NCBI Taxonomy" id="1289519"/>
    <lineage>
        <taxon>Bacteria</taxon>
        <taxon>Bacillati</taxon>
        <taxon>Bacillota</taxon>
        <taxon>Clostridia</taxon>
        <taxon>Eubacteriales</taxon>
        <taxon>Clostridiaceae</taxon>
        <taxon>Clostridium</taxon>
    </lineage>
</organism>
<dbReference type="NCBIfam" id="TIGR00254">
    <property type="entry name" value="GGDEF"/>
    <property type="match status" value="1"/>
</dbReference>
<dbReference type="InterPro" id="IPR000160">
    <property type="entry name" value="GGDEF_dom"/>
</dbReference>
<dbReference type="InterPro" id="IPR013767">
    <property type="entry name" value="PAS_fold"/>
</dbReference>
<dbReference type="PROSITE" id="PS50112">
    <property type="entry name" value="PAS"/>
    <property type="match status" value="1"/>
</dbReference>
<keyword evidence="4" id="KW-0548">Nucleotidyltransferase</keyword>
<feature type="domain" description="GGDEF" evidence="3">
    <location>
        <begin position="181"/>
        <end position="313"/>
    </location>
</feature>
<dbReference type="InterPro" id="IPR029787">
    <property type="entry name" value="Nucleotide_cyclase"/>
</dbReference>
<accession>A0A2T0B596</accession>
<dbReference type="EC" id="2.7.7.65" evidence="4"/>
<evidence type="ECO:0000259" key="3">
    <source>
        <dbReference type="PROSITE" id="PS50887"/>
    </source>
</evidence>
<dbReference type="GO" id="GO:0052621">
    <property type="term" value="F:diguanylate cyclase activity"/>
    <property type="evidence" value="ECO:0007669"/>
    <property type="project" value="UniProtKB-EC"/>
</dbReference>
<dbReference type="PANTHER" id="PTHR46663:SF2">
    <property type="entry name" value="GGDEF DOMAIN-CONTAINING PROTEIN"/>
    <property type="match status" value="1"/>
</dbReference>